<keyword evidence="2" id="KW-1185">Reference proteome</keyword>
<keyword evidence="1" id="KW-0808">Transferase</keyword>
<comment type="caution">
    <text evidence="1">The sequence shown here is derived from an EMBL/GenBank/DDBJ whole genome shotgun (WGS) entry which is preliminary data.</text>
</comment>
<keyword evidence="1" id="KW-0418">Kinase</keyword>
<accession>A0ACC2RZC1</accession>
<protein>
    <submittedName>
        <fullName evidence="1">Serine/threonine protein kinase</fullName>
    </submittedName>
</protein>
<sequence length="140" mass="15709">MRLKIIDFGFATYFRNPDNTERLSTGICGSDPYVAPEVLLDSHYDPSRADVWSLGIIYICMVSRSFPWDIASPCNHDFQAYLDNPTVLSAFLPSVTAADIIISILNPTGSFRPSVRQILEAPWCGGYHIPNWVVNYFGTE</sequence>
<dbReference type="Proteomes" id="UP001165960">
    <property type="component" value="Unassembled WGS sequence"/>
</dbReference>
<evidence type="ECO:0000313" key="2">
    <source>
        <dbReference type="Proteomes" id="UP001165960"/>
    </source>
</evidence>
<proteinExistence type="predicted"/>
<organism evidence="1 2">
    <name type="scientific">Entomophthora muscae</name>
    <dbReference type="NCBI Taxonomy" id="34485"/>
    <lineage>
        <taxon>Eukaryota</taxon>
        <taxon>Fungi</taxon>
        <taxon>Fungi incertae sedis</taxon>
        <taxon>Zoopagomycota</taxon>
        <taxon>Entomophthoromycotina</taxon>
        <taxon>Entomophthoromycetes</taxon>
        <taxon>Entomophthorales</taxon>
        <taxon>Entomophthoraceae</taxon>
        <taxon>Entomophthora</taxon>
    </lineage>
</organism>
<evidence type="ECO:0000313" key="1">
    <source>
        <dbReference type="EMBL" id="KAJ9055462.1"/>
    </source>
</evidence>
<dbReference type="EMBL" id="QTSX02006398">
    <property type="protein sequence ID" value="KAJ9055462.1"/>
    <property type="molecule type" value="Genomic_DNA"/>
</dbReference>
<keyword evidence="1" id="KW-0723">Serine/threonine-protein kinase</keyword>
<name>A0ACC2RZC1_9FUNG</name>
<gene>
    <name evidence="1" type="primary">HRK1_2</name>
    <name evidence="1" type="ORF">DSO57_1003542</name>
</gene>
<reference evidence="1" key="1">
    <citation type="submission" date="2022-04" db="EMBL/GenBank/DDBJ databases">
        <title>Genome of the entomopathogenic fungus Entomophthora muscae.</title>
        <authorList>
            <person name="Elya C."/>
            <person name="Lovett B.R."/>
            <person name="Lee E."/>
            <person name="Macias A.M."/>
            <person name="Hajek A.E."/>
            <person name="De Bivort B.L."/>
            <person name="Kasson M.T."/>
            <person name="De Fine Licht H.H."/>
            <person name="Stajich J.E."/>
        </authorList>
    </citation>
    <scope>NUCLEOTIDE SEQUENCE</scope>
    <source>
        <strain evidence="1">Berkeley</strain>
    </source>
</reference>